<evidence type="ECO:0000313" key="1">
    <source>
        <dbReference type="EMBL" id="SDN15060.1"/>
    </source>
</evidence>
<organism evidence="1 2">
    <name type="scientific">Sediminibacillus halophilus</name>
    <dbReference type="NCBI Taxonomy" id="482461"/>
    <lineage>
        <taxon>Bacteria</taxon>
        <taxon>Bacillati</taxon>
        <taxon>Bacillota</taxon>
        <taxon>Bacilli</taxon>
        <taxon>Bacillales</taxon>
        <taxon>Bacillaceae</taxon>
        <taxon>Sediminibacillus</taxon>
    </lineage>
</organism>
<evidence type="ECO:0000313" key="2">
    <source>
        <dbReference type="Proteomes" id="UP000182347"/>
    </source>
</evidence>
<proteinExistence type="predicted"/>
<gene>
    <name evidence="1" type="ORF">SAMN05216244_0151</name>
</gene>
<dbReference type="OrthoDB" id="2968719at2"/>
<reference evidence="2" key="1">
    <citation type="submission" date="2016-10" db="EMBL/GenBank/DDBJ databases">
        <authorList>
            <person name="Varghese N."/>
            <person name="Submissions S."/>
        </authorList>
    </citation>
    <scope>NUCLEOTIDE SEQUENCE [LARGE SCALE GENOMIC DNA]</scope>
    <source>
        <strain evidence="2">CGMCC 1.6199</strain>
    </source>
</reference>
<dbReference type="RefSeq" id="WP_074601270.1">
    <property type="nucleotide sequence ID" value="NZ_FNHF01000012.1"/>
</dbReference>
<protein>
    <submittedName>
        <fullName evidence="1">Uncharacterized protein</fullName>
    </submittedName>
</protein>
<name>A0A1G9Z171_9BACI</name>
<dbReference type="STRING" id="482461.SAMN05216244_0151"/>
<dbReference type="AlphaFoldDB" id="A0A1G9Z171"/>
<dbReference type="Proteomes" id="UP000182347">
    <property type="component" value="Unassembled WGS sequence"/>
</dbReference>
<dbReference type="EMBL" id="FNHF01000012">
    <property type="protein sequence ID" value="SDN15060.1"/>
    <property type="molecule type" value="Genomic_DNA"/>
</dbReference>
<keyword evidence="2" id="KW-1185">Reference proteome</keyword>
<accession>A0A1G9Z171</accession>
<sequence length="207" mass="24668">MDVRQVSRLLNELNIETVIGQNSLEEGREQGENYYKIELNNSFWELTLCKELNDNQKVIKNFPTESSAAKYFYLFELNKYFFNKYIFPFELQNKDINIGEFNCSIEDLKKAFNRLNIKETYYSFTKMNKPHSVYLEGINNTESKINFIGENGKIVFETEALDNWLAYYAFFKFVYYLYLFDEHSKKLISKNEINANFEDEDYAVVLS</sequence>